<dbReference type="PANTHER" id="PTHR44154">
    <property type="entry name" value="QUINONE OXIDOREDUCTASE"/>
    <property type="match status" value="1"/>
</dbReference>
<reference evidence="3" key="1">
    <citation type="submission" date="2022-06" db="EMBL/GenBank/DDBJ databases">
        <title>WGS of actinobacteria.</title>
        <authorList>
            <person name="Thawai C."/>
        </authorList>
    </citation>
    <scope>NUCLEOTIDE SEQUENCE</scope>
    <source>
        <strain evidence="3">DSM 42010</strain>
    </source>
</reference>
<sequence length="339" mass="35135">MKAIIYRDLGGPEVLQLLDRDLPTPGPGEVRVRVAVSGVNPTDWKTRSGTTRPKQFPEVTPHLDGAGTIDAVGEGVDRSRVGQRVWLFMAAAGRPTGTAAEFTVVPAERAVPLPDEAGFDIGASLGVPALTAHRALTVAEDGPRRLRPGALDGKVVLAAGGAGAVGHAVIQLARWAGATVISTISGPEKARLATAAGAHHVINYREGDPAAEIREIAPDGVDIIAEVALGANLALDLAVLRTRGTIATYANDGDKPVELNVPQNMMLNTRLQFLVLYTVGPEALTAAVDDVAAAVLAGALPVGEEHGLPLVRFPLDRTPDAHRAVESGAVGKVLVDVTA</sequence>
<dbReference type="SUPFAM" id="SSF50129">
    <property type="entry name" value="GroES-like"/>
    <property type="match status" value="1"/>
</dbReference>
<dbReference type="EMBL" id="JANIIC010000004">
    <property type="protein sequence ID" value="MCQ8828370.1"/>
    <property type="molecule type" value="Genomic_DNA"/>
</dbReference>
<accession>A0A9X2LSA0</accession>
<dbReference type="Pfam" id="PF08240">
    <property type="entry name" value="ADH_N"/>
    <property type="match status" value="1"/>
</dbReference>
<evidence type="ECO:0000256" key="1">
    <source>
        <dbReference type="ARBA" id="ARBA00022857"/>
    </source>
</evidence>
<name>A0A9X2LSA0_STRMQ</name>
<evidence type="ECO:0000313" key="3">
    <source>
        <dbReference type="EMBL" id="MCQ8828370.1"/>
    </source>
</evidence>
<gene>
    <name evidence="3" type="ORF">NQU54_04565</name>
</gene>
<dbReference type="Gene3D" id="3.90.180.10">
    <property type="entry name" value="Medium-chain alcohol dehydrogenases, catalytic domain"/>
    <property type="match status" value="1"/>
</dbReference>
<dbReference type="InterPro" id="IPR020843">
    <property type="entry name" value="ER"/>
</dbReference>
<dbReference type="Proteomes" id="UP001142400">
    <property type="component" value="Unassembled WGS sequence"/>
</dbReference>
<keyword evidence="1" id="KW-0521">NADP</keyword>
<dbReference type="InterPro" id="IPR011032">
    <property type="entry name" value="GroES-like_sf"/>
</dbReference>
<keyword evidence="4" id="KW-1185">Reference proteome</keyword>
<dbReference type="InterPro" id="IPR013149">
    <property type="entry name" value="ADH-like_C"/>
</dbReference>
<dbReference type="PANTHER" id="PTHR44154:SF1">
    <property type="entry name" value="QUINONE OXIDOREDUCTASE"/>
    <property type="match status" value="1"/>
</dbReference>
<organism evidence="3 4">
    <name type="scientific">Streptomyces malaysiensis subsp. samsunensis</name>
    <dbReference type="NCBI Taxonomy" id="459658"/>
    <lineage>
        <taxon>Bacteria</taxon>
        <taxon>Bacillati</taxon>
        <taxon>Actinomycetota</taxon>
        <taxon>Actinomycetes</taxon>
        <taxon>Kitasatosporales</taxon>
        <taxon>Streptomycetaceae</taxon>
        <taxon>Streptomyces</taxon>
        <taxon>Streptomyces violaceusniger group</taxon>
    </lineage>
</organism>
<dbReference type="Gene3D" id="3.40.50.720">
    <property type="entry name" value="NAD(P)-binding Rossmann-like Domain"/>
    <property type="match status" value="1"/>
</dbReference>
<protein>
    <submittedName>
        <fullName evidence="3">NADPH:quinone reductase</fullName>
    </submittedName>
</protein>
<comment type="caution">
    <text evidence="3">The sequence shown here is derived from an EMBL/GenBank/DDBJ whole genome shotgun (WGS) entry which is preliminary data.</text>
</comment>
<dbReference type="SMART" id="SM00829">
    <property type="entry name" value="PKS_ER"/>
    <property type="match status" value="1"/>
</dbReference>
<dbReference type="GO" id="GO:0016491">
    <property type="term" value="F:oxidoreductase activity"/>
    <property type="evidence" value="ECO:0007669"/>
    <property type="project" value="InterPro"/>
</dbReference>
<dbReference type="SUPFAM" id="SSF51735">
    <property type="entry name" value="NAD(P)-binding Rossmann-fold domains"/>
    <property type="match status" value="1"/>
</dbReference>
<dbReference type="CDD" id="cd08253">
    <property type="entry name" value="zeta_crystallin"/>
    <property type="match status" value="1"/>
</dbReference>
<dbReference type="RefSeq" id="WP_257629878.1">
    <property type="nucleotide sequence ID" value="NZ_JANIIC010000004.1"/>
</dbReference>
<evidence type="ECO:0000313" key="4">
    <source>
        <dbReference type="Proteomes" id="UP001142400"/>
    </source>
</evidence>
<dbReference type="InterPro" id="IPR013154">
    <property type="entry name" value="ADH-like_N"/>
</dbReference>
<dbReference type="AlphaFoldDB" id="A0A9X2LSA0"/>
<feature type="domain" description="Enoyl reductase (ER)" evidence="2">
    <location>
        <begin position="10"/>
        <end position="335"/>
    </location>
</feature>
<evidence type="ECO:0000259" key="2">
    <source>
        <dbReference type="SMART" id="SM00829"/>
    </source>
</evidence>
<dbReference type="Pfam" id="PF00107">
    <property type="entry name" value="ADH_zinc_N"/>
    <property type="match status" value="1"/>
</dbReference>
<proteinExistence type="predicted"/>
<dbReference type="InterPro" id="IPR036291">
    <property type="entry name" value="NAD(P)-bd_dom_sf"/>
</dbReference>
<dbReference type="InterPro" id="IPR051603">
    <property type="entry name" value="Zinc-ADH_QOR/CCCR"/>
</dbReference>